<protein>
    <submittedName>
        <fullName evidence="1">Uncharacterized protein</fullName>
    </submittedName>
</protein>
<proteinExistence type="predicted"/>
<dbReference type="Proteomes" id="UP000184231">
    <property type="component" value="Unassembled WGS sequence"/>
</dbReference>
<gene>
    <name evidence="1" type="ORF">SAMN04487911_12348</name>
</gene>
<evidence type="ECO:0000313" key="2">
    <source>
        <dbReference type="Proteomes" id="UP000184231"/>
    </source>
</evidence>
<evidence type="ECO:0000313" key="1">
    <source>
        <dbReference type="EMBL" id="SHJ51173.1"/>
    </source>
</evidence>
<dbReference type="EMBL" id="FQYX01000023">
    <property type="protein sequence ID" value="SHJ51173.1"/>
    <property type="molecule type" value="Genomic_DNA"/>
</dbReference>
<organism evidence="1 2">
    <name type="scientific">Arenibacter nanhaiticus</name>
    <dbReference type="NCBI Taxonomy" id="558155"/>
    <lineage>
        <taxon>Bacteria</taxon>
        <taxon>Pseudomonadati</taxon>
        <taxon>Bacteroidota</taxon>
        <taxon>Flavobacteriia</taxon>
        <taxon>Flavobacteriales</taxon>
        <taxon>Flavobacteriaceae</taxon>
        <taxon>Arenibacter</taxon>
    </lineage>
</organism>
<accession>A0A1M6JWY3</accession>
<reference evidence="1 2" key="1">
    <citation type="submission" date="2016-11" db="EMBL/GenBank/DDBJ databases">
        <authorList>
            <person name="Jaros S."/>
            <person name="Januszkiewicz K."/>
            <person name="Wedrychowicz H."/>
        </authorList>
    </citation>
    <scope>NUCLEOTIDE SEQUENCE [LARGE SCALE GENOMIC DNA]</scope>
    <source>
        <strain evidence="1 2">CGMCC 1.8863</strain>
    </source>
</reference>
<name>A0A1M6JWY3_9FLAO</name>
<keyword evidence="2" id="KW-1185">Reference proteome</keyword>
<sequence>MIFFKDLIPLYVVKAFVVKVVRFFLIPSFPIAIEQRIRRTILKRDSKGNAKSIPKKVLRVFLPNVTFTTIPLNKVIKIH</sequence>
<dbReference type="AlphaFoldDB" id="A0A1M6JWY3"/>